<evidence type="ECO:0000259" key="1">
    <source>
        <dbReference type="Pfam" id="PF03756"/>
    </source>
</evidence>
<evidence type="ECO:0000313" key="2">
    <source>
        <dbReference type="EMBL" id="XDQ07276.1"/>
    </source>
</evidence>
<name>A0AB39MLN9_9ACTN</name>
<dbReference type="AlphaFoldDB" id="A0AB39MLN9"/>
<dbReference type="RefSeq" id="WP_369192070.1">
    <property type="nucleotide sequence ID" value="NZ_CP163431.1"/>
</dbReference>
<dbReference type="EMBL" id="CP163431">
    <property type="protein sequence ID" value="XDQ07276.1"/>
    <property type="molecule type" value="Genomic_DNA"/>
</dbReference>
<feature type="domain" description="A-factor biosynthesis hotdog" evidence="1">
    <location>
        <begin position="46"/>
        <end position="172"/>
    </location>
</feature>
<organism evidence="2">
    <name type="scientific">Streptomyces sp. R08</name>
    <dbReference type="NCBI Taxonomy" id="3238624"/>
    <lineage>
        <taxon>Bacteria</taxon>
        <taxon>Bacillati</taxon>
        <taxon>Actinomycetota</taxon>
        <taxon>Actinomycetes</taxon>
        <taxon>Kitasatosporales</taxon>
        <taxon>Streptomycetaceae</taxon>
        <taxon>Streptomyces</taxon>
    </lineage>
</organism>
<dbReference type="InterPro" id="IPR005509">
    <property type="entry name" value="AfsA_hotdog_dom"/>
</dbReference>
<dbReference type="Pfam" id="PF03756">
    <property type="entry name" value="AfsA"/>
    <property type="match status" value="1"/>
</dbReference>
<proteinExistence type="predicted"/>
<gene>
    <name evidence="2" type="ORF">AB5J58_46950</name>
</gene>
<sequence length="311" mass="32470">MPDGAVREAPVFGGASSEVPGAGWATGAEGVEGELTWRVLGLETVASMLVVSMRRQGDRSFEAQCQWPRMHPLNERVNVVEHHPLIIVESTRQIAAAVQRGHLRTAGGQRFEAVSASLGLHPGLQPSESGSATHVRVRVTLSDVVPRAGALDSFRVTAEYLHAGQVFATCTIICARPVPDEGEPLVAAPGFGLLHPSAAAVGAVADADVLLARGPQGRLVVVPRDPAHPVFLPGRPRLLSVLAVLEAGRQAVLLSSGMTSRAVAGLRVDIRSAVPARGAAVAVVSDHLGAHFAMAVAERTVATGTVSLWRS</sequence>
<reference evidence="2" key="1">
    <citation type="submission" date="2024-07" db="EMBL/GenBank/DDBJ databases">
        <authorList>
            <person name="Yu S.T."/>
        </authorList>
    </citation>
    <scope>NUCLEOTIDE SEQUENCE</scope>
    <source>
        <strain evidence="2">R08</strain>
    </source>
</reference>
<accession>A0AB39MLN9</accession>
<protein>
    <submittedName>
        <fullName evidence="2">AfsA-related hotdog domain-containing protein</fullName>
    </submittedName>
</protein>